<evidence type="ECO:0000313" key="4">
    <source>
        <dbReference type="Proteomes" id="UP001163882"/>
    </source>
</evidence>
<evidence type="ECO:0000259" key="2">
    <source>
        <dbReference type="Pfam" id="PF04909"/>
    </source>
</evidence>
<evidence type="ECO:0000256" key="1">
    <source>
        <dbReference type="ARBA" id="ARBA00038310"/>
    </source>
</evidence>
<name>A0ABY6IUX2_9HYPH</name>
<gene>
    <name evidence="3" type="ORF">OF122_04890</name>
</gene>
<dbReference type="SUPFAM" id="SSF51556">
    <property type="entry name" value="Metallo-dependent hydrolases"/>
    <property type="match status" value="1"/>
</dbReference>
<dbReference type="Pfam" id="PF04909">
    <property type="entry name" value="Amidohydro_2"/>
    <property type="match status" value="1"/>
</dbReference>
<dbReference type="EMBL" id="CP107716">
    <property type="protein sequence ID" value="UYQ73102.1"/>
    <property type="molecule type" value="Genomic_DNA"/>
</dbReference>
<sequence>MIDAHLHFWNAEHAVHNWPESVTGKLRCAFTPDDLKPQLAEAGVESVVLMQSRNDFEESLHFSRLAGEHDFIGALVGWVDLADPDNVDAALDRLAQCGKLRGVRHLINFEPDPDWLRADPVQRSVARIAARGLVFDVVPTDDRKFAAVLDLARDHPGLKVLIDHMGRPPVGRERGKWFAQIEAASALANVTIKLSVGLDVLIGWTWSTGALEPYARQIFDCFGPDRVLAASNWPVVLASAPRYADLWRELPGLLTHLDDRQRAAVLGENARALFSIGS</sequence>
<organism evidence="3 4">
    <name type="scientific">Pelagibacterium flavum</name>
    <dbReference type="NCBI Taxonomy" id="2984530"/>
    <lineage>
        <taxon>Bacteria</taxon>
        <taxon>Pseudomonadati</taxon>
        <taxon>Pseudomonadota</taxon>
        <taxon>Alphaproteobacteria</taxon>
        <taxon>Hyphomicrobiales</taxon>
        <taxon>Devosiaceae</taxon>
        <taxon>Pelagibacterium</taxon>
    </lineage>
</organism>
<dbReference type="RefSeq" id="WP_264226691.1">
    <property type="nucleotide sequence ID" value="NZ_CP107716.1"/>
</dbReference>
<reference evidence="3" key="1">
    <citation type="submission" date="2022-10" db="EMBL/GenBank/DDBJ databases">
        <title>YIM 151497 complete genome.</title>
        <authorList>
            <person name="Chen X."/>
        </authorList>
    </citation>
    <scope>NUCLEOTIDE SEQUENCE</scope>
    <source>
        <strain evidence="3">YIM 151497</strain>
    </source>
</reference>
<dbReference type="Proteomes" id="UP001163882">
    <property type="component" value="Chromosome"/>
</dbReference>
<dbReference type="PANTHER" id="PTHR43569">
    <property type="entry name" value="AMIDOHYDROLASE"/>
    <property type="match status" value="1"/>
</dbReference>
<dbReference type="Gene3D" id="3.20.20.140">
    <property type="entry name" value="Metal-dependent hydrolases"/>
    <property type="match status" value="1"/>
</dbReference>
<dbReference type="InterPro" id="IPR006680">
    <property type="entry name" value="Amidohydro-rel"/>
</dbReference>
<keyword evidence="4" id="KW-1185">Reference proteome</keyword>
<comment type="similarity">
    <text evidence="1">Belongs to the metallo-dependent hydrolases superfamily.</text>
</comment>
<feature type="domain" description="Amidohydrolase-related" evidence="2">
    <location>
        <begin position="2"/>
        <end position="275"/>
    </location>
</feature>
<proteinExistence type="inferred from homology"/>
<accession>A0ABY6IUX2</accession>
<dbReference type="InterPro" id="IPR052350">
    <property type="entry name" value="Metallo-dep_Lactonases"/>
</dbReference>
<protein>
    <submittedName>
        <fullName evidence="3">Amidohydrolase family protein</fullName>
    </submittedName>
</protein>
<evidence type="ECO:0000313" key="3">
    <source>
        <dbReference type="EMBL" id="UYQ73102.1"/>
    </source>
</evidence>
<dbReference type="InterPro" id="IPR032466">
    <property type="entry name" value="Metal_Hydrolase"/>
</dbReference>
<dbReference type="PANTHER" id="PTHR43569:SF2">
    <property type="entry name" value="AMIDOHYDROLASE-RELATED DOMAIN-CONTAINING PROTEIN"/>
    <property type="match status" value="1"/>
</dbReference>